<feature type="compositionally biased region" description="Basic and acidic residues" evidence="1">
    <location>
        <begin position="48"/>
        <end position="69"/>
    </location>
</feature>
<protein>
    <submittedName>
        <fullName evidence="2">Uncharacterized protein</fullName>
    </submittedName>
</protein>
<reference evidence="2" key="1">
    <citation type="submission" date="2014-09" db="EMBL/GenBank/DDBJ databases">
        <authorList>
            <person name="Magalhaes I.L.F."/>
            <person name="Oliveira U."/>
            <person name="Santos F.R."/>
            <person name="Vidigal T.H.D.A."/>
            <person name="Brescovit A.D."/>
            <person name="Santos A.J."/>
        </authorList>
    </citation>
    <scope>NUCLEOTIDE SEQUENCE</scope>
    <source>
        <tissue evidence="2">Shoot tissue taken approximately 20 cm above the soil surface</tissue>
    </source>
</reference>
<accession>A0A0A9C3L9</accession>
<sequence>MGHPSSSLVLICVLQPKRSTTAASLLVLGARQVPQERRETATQADADAGTRDAARHRERPRGRESLDHLRAGLFRQRTSGCCQDHERQTDPTQHLLVSTTDWLLLLHGGVGYTDRQSVSCPGP</sequence>
<organism evidence="2">
    <name type="scientific">Arundo donax</name>
    <name type="common">Giant reed</name>
    <name type="synonym">Donax arundinaceus</name>
    <dbReference type="NCBI Taxonomy" id="35708"/>
    <lineage>
        <taxon>Eukaryota</taxon>
        <taxon>Viridiplantae</taxon>
        <taxon>Streptophyta</taxon>
        <taxon>Embryophyta</taxon>
        <taxon>Tracheophyta</taxon>
        <taxon>Spermatophyta</taxon>
        <taxon>Magnoliopsida</taxon>
        <taxon>Liliopsida</taxon>
        <taxon>Poales</taxon>
        <taxon>Poaceae</taxon>
        <taxon>PACMAD clade</taxon>
        <taxon>Arundinoideae</taxon>
        <taxon>Arundineae</taxon>
        <taxon>Arundo</taxon>
    </lineage>
</organism>
<dbReference type="EMBL" id="GBRH01229900">
    <property type="protein sequence ID" value="JAD67995.1"/>
    <property type="molecule type" value="Transcribed_RNA"/>
</dbReference>
<dbReference type="AlphaFoldDB" id="A0A0A9C3L9"/>
<evidence type="ECO:0000313" key="2">
    <source>
        <dbReference type="EMBL" id="JAD67995.1"/>
    </source>
</evidence>
<proteinExistence type="predicted"/>
<name>A0A0A9C3L9_ARUDO</name>
<feature type="region of interest" description="Disordered" evidence="1">
    <location>
        <begin position="33"/>
        <end position="69"/>
    </location>
</feature>
<evidence type="ECO:0000256" key="1">
    <source>
        <dbReference type="SAM" id="MobiDB-lite"/>
    </source>
</evidence>
<reference evidence="2" key="2">
    <citation type="journal article" date="2015" name="Data Brief">
        <title>Shoot transcriptome of the giant reed, Arundo donax.</title>
        <authorList>
            <person name="Barrero R.A."/>
            <person name="Guerrero F.D."/>
            <person name="Moolhuijzen P."/>
            <person name="Goolsby J.A."/>
            <person name="Tidwell J."/>
            <person name="Bellgard S.E."/>
            <person name="Bellgard M.I."/>
        </authorList>
    </citation>
    <scope>NUCLEOTIDE SEQUENCE</scope>
    <source>
        <tissue evidence="2">Shoot tissue taken approximately 20 cm above the soil surface</tissue>
    </source>
</reference>